<proteinExistence type="predicted"/>
<evidence type="ECO:0000313" key="2">
    <source>
        <dbReference type="Proteomes" id="UP000494120"/>
    </source>
</evidence>
<gene>
    <name evidence="1" type="ORF">BLA17378_04491</name>
</gene>
<evidence type="ECO:0000313" key="1">
    <source>
        <dbReference type="EMBL" id="VWC89831.1"/>
    </source>
</evidence>
<dbReference type="EMBL" id="CABVQG010000016">
    <property type="protein sequence ID" value="VWC89831.1"/>
    <property type="molecule type" value="Genomic_DNA"/>
</dbReference>
<dbReference type="Proteomes" id="UP000494120">
    <property type="component" value="Unassembled WGS sequence"/>
</dbReference>
<protein>
    <submittedName>
        <fullName evidence="1">Uncharacterized protein</fullName>
    </submittedName>
</protein>
<sequence>MKKFAFALLFFTSLTFGQQNPTAKQASNCMLEAEVFKDAASMRDGGLSPQQAYSSLSVLQGTPKQSVKHIINLVYFDERFQGVGGKALYDQVYDICLYPKGHYTPLE</sequence>
<accession>A0ABY6XZT3</accession>
<organism evidence="1 2">
    <name type="scientific">Burkholderia aenigmatica</name>
    <dbReference type="NCBI Taxonomy" id="2015348"/>
    <lineage>
        <taxon>Bacteria</taxon>
        <taxon>Pseudomonadati</taxon>
        <taxon>Pseudomonadota</taxon>
        <taxon>Betaproteobacteria</taxon>
        <taxon>Burkholderiales</taxon>
        <taxon>Burkholderiaceae</taxon>
        <taxon>Burkholderia</taxon>
        <taxon>Burkholderia cepacia complex</taxon>
    </lineage>
</organism>
<reference evidence="1 2" key="1">
    <citation type="submission" date="2019-09" db="EMBL/GenBank/DDBJ databases">
        <authorList>
            <person name="Depoorter E."/>
        </authorList>
    </citation>
    <scope>NUCLEOTIDE SEQUENCE [LARGE SCALE GENOMIC DNA]</scope>
    <source>
        <strain evidence="1 2">R-17378</strain>
    </source>
</reference>
<name>A0ABY6XZT3_9BURK</name>
<keyword evidence="2" id="KW-1185">Reference proteome</keyword>
<dbReference type="RefSeq" id="WP_174958542.1">
    <property type="nucleotide sequence ID" value="NZ_CABVQG010000016.1"/>
</dbReference>
<comment type="caution">
    <text evidence="1">The sequence shown here is derived from an EMBL/GenBank/DDBJ whole genome shotgun (WGS) entry which is preliminary data.</text>
</comment>